<accession>A0AC34F395</accession>
<evidence type="ECO:0000313" key="2">
    <source>
        <dbReference type="WBParaSite" id="ES5_v2.g11448.t1"/>
    </source>
</evidence>
<organism evidence="1 2">
    <name type="scientific">Panagrolaimus sp. ES5</name>
    <dbReference type="NCBI Taxonomy" id="591445"/>
    <lineage>
        <taxon>Eukaryota</taxon>
        <taxon>Metazoa</taxon>
        <taxon>Ecdysozoa</taxon>
        <taxon>Nematoda</taxon>
        <taxon>Chromadorea</taxon>
        <taxon>Rhabditida</taxon>
        <taxon>Tylenchina</taxon>
        <taxon>Panagrolaimomorpha</taxon>
        <taxon>Panagrolaimoidea</taxon>
        <taxon>Panagrolaimidae</taxon>
        <taxon>Panagrolaimus</taxon>
    </lineage>
</organism>
<name>A0AC34F395_9BILA</name>
<dbReference type="WBParaSite" id="ES5_v2.g11448.t1">
    <property type="protein sequence ID" value="ES5_v2.g11448.t1"/>
    <property type="gene ID" value="ES5_v2.g11448"/>
</dbReference>
<protein>
    <submittedName>
        <fullName evidence="2">Deoxynucleoside kinase domain-containing protein</fullName>
    </submittedName>
</protein>
<dbReference type="Proteomes" id="UP000887579">
    <property type="component" value="Unplaced"/>
</dbReference>
<evidence type="ECO:0000313" key="1">
    <source>
        <dbReference type="Proteomes" id="UP000887579"/>
    </source>
</evidence>
<reference evidence="2" key="1">
    <citation type="submission" date="2022-11" db="UniProtKB">
        <authorList>
            <consortium name="WormBaseParasite"/>
        </authorList>
    </citation>
    <scope>IDENTIFICATION</scope>
</reference>
<sequence length="212" mass="24747">MSKIAKELARTLKFRYIPDVQFDKLLVENINGTAHIRENSDKIEKMSQKCFVSRFDQYLNAFAHVLNTGQGVVLERSPFSDFVFTNALKAKDYIGIECKNFKHYYNFRKYTLAQIKFWPHAVFYINTPVEDFATFDSKFLSVIHDCYKDCINEFRRHSKILSYNSEKFVTSEAIIKHIESSDPDDIEWLNGDFLGYAAFVDDTNDPENSEVV</sequence>
<proteinExistence type="predicted"/>